<reference evidence="5 6" key="1">
    <citation type="submission" date="2015-09" db="EMBL/GenBank/DDBJ databases">
        <title>Draft genome sequence of Thermus scotoductus strain K1 isolated from a geothermal spring in Nagorno-Karabakh, Armenia.</title>
        <authorList>
            <person name="Saghatelyan A."/>
            <person name="Poghosyan L."/>
            <person name="Panosyan H."/>
            <person name="Birkeland N.-K."/>
        </authorList>
    </citation>
    <scope>NUCLEOTIDE SEQUENCE [LARGE SCALE GENOMIC DNA]</scope>
    <source>
        <strain evidence="5 6">K1</strain>
    </source>
</reference>
<comment type="similarity">
    <text evidence="1">Belongs to the glycosyltransferase 2 family.</text>
</comment>
<keyword evidence="3 5" id="KW-0808">Transferase</keyword>
<evidence type="ECO:0000313" key="6">
    <source>
        <dbReference type="Proteomes" id="UP000053099"/>
    </source>
</evidence>
<dbReference type="PANTHER" id="PTHR43179">
    <property type="entry name" value="RHAMNOSYLTRANSFERASE WBBL"/>
    <property type="match status" value="1"/>
</dbReference>
<gene>
    <name evidence="5" type="ORF">AN926_02660</name>
</gene>
<accession>A0A0N0IRC3</accession>
<feature type="domain" description="Glycosyltransferase 2-like" evidence="4">
    <location>
        <begin position="7"/>
        <end position="108"/>
    </location>
</feature>
<evidence type="ECO:0000256" key="3">
    <source>
        <dbReference type="ARBA" id="ARBA00022679"/>
    </source>
</evidence>
<evidence type="ECO:0000259" key="4">
    <source>
        <dbReference type="Pfam" id="PF00535"/>
    </source>
</evidence>
<organism evidence="5 6">
    <name type="scientific">Thermus scotoductus</name>
    <dbReference type="NCBI Taxonomy" id="37636"/>
    <lineage>
        <taxon>Bacteria</taxon>
        <taxon>Thermotogati</taxon>
        <taxon>Deinococcota</taxon>
        <taxon>Deinococci</taxon>
        <taxon>Thermales</taxon>
        <taxon>Thermaceae</taxon>
        <taxon>Thermus</taxon>
    </lineage>
</organism>
<dbReference type="PATRIC" id="fig|37636.3.peg.2251"/>
<dbReference type="PANTHER" id="PTHR43179:SF12">
    <property type="entry name" value="GALACTOFURANOSYLTRANSFERASE GLFT2"/>
    <property type="match status" value="1"/>
</dbReference>
<comment type="caution">
    <text evidence="5">The sequence shown here is derived from an EMBL/GenBank/DDBJ whole genome shotgun (WGS) entry which is preliminary data.</text>
</comment>
<dbReference type="InterPro" id="IPR029044">
    <property type="entry name" value="Nucleotide-diphossugar_trans"/>
</dbReference>
<sequence length="290" mass="32891">MGERVCAVIVTYNRKALLKECLEAVLAQTRPPDHVLVVDNASTDGTAEMLREEFPQVEVLRLPENQGGAGGFHEGMKRAYEEGFDWLWLMDDDTIPRPEALEALLEAARLPLDPRPRVLASRQLLPSGLPHPTTAFVNPTDLRHPLLWLRLRPRYRPIRWALFTSVLMHRSLVEEQGLPHKAFFIWEDDLEYTARALRRGLGLQVRDSEVIHKSASKPYISATTGENRLFYGVRNRIWVLRSPAFGPLGKTFLALQLLAGLLAYLAFHPSRKSLREIARALEAGFRTSPC</sequence>
<evidence type="ECO:0000256" key="1">
    <source>
        <dbReference type="ARBA" id="ARBA00006739"/>
    </source>
</evidence>
<protein>
    <submittedName>
        <fullName evidence="5">dTDP-rhamnosyl transferase rfbF</fullName>
    </submittedName>
</protein>
<evidence type="ECO:0000313" key="5">
    <source>
        <dbReference type="EMBL" id="KPD32555.1"/>
    </source>
</evidence>
<dbReference type="AlphaFoldDB" id="A0A0N0IRC3"/>
<dbReference type="Proteomes" id="UP000053099">
    <property type="component" value="Unassembled WGS sequence"/>
</dbReference>
<dbReference type="SUPFAM" id="SSF53448">
    <property type="entry name" value="Nucleotide-diphospho-sugar transferases"/>
    <property type="match status" value="1"/>
</dbReference>
<proteinExistence type="inferred from homology"/>
<dbReference type="InterPro" id="IPR001173">
    <property type="entry name" value="Glyco_trans_2-like"/>
</dbReference>
<dbReference type="Pfam" id="PF00535">
    <property type="entry name" value="Glycos_transf_2"/>
    <property type="match status" value="1"/>
</dbReference>
<keyword evidence="2" id="KW-0328">Glycosyltransferase</keyword>
<evidence type="ECO:0000256" key="2">
    <source>
        <dbReference type="ARBA" id="ARBA00022676"/>
    </source>
</evidence>
<dbReference type="EMBL" id="LJJR01000006">
    <property type="protein sequence ID" value="KPD32555.1"/>
    <property type="molecule type" value="Genomic_DNA"/>
</dbReference>
<dbReference type="Gene3D" id="3.90.550.10">
    <property type="entry name" value="Spore Coat Polysaccharide Biosynthesis Protein SpsA, Chain A"/>
    <property type="match status" value="1"/>
</dbReference>
<dbReference type="GO" id="GO:0016757">
    <property type="term" value="F:glycosyltransferase activity"/>
    <property type="evidence" value="ECO:0007669"/>
    <property type="project" value="UniProtKB-KW"/>
</dbReference>
<dbReference type="CDD" id="cd04185">
    <property type="entry name" value="GT_2_like_b"/>
    <property type="match status" value="1"/>
</dbReference>
<name>A0A0N0IRC3_THESC</name>